<protein>
    <submittedName>
        <fullName evidence="11">Syntaxin/t-SNARE family protein</fullName>
    </submittedName>
</protein>
<dbReference type="InterPro" id="IPR040039">
    <property type="entry name" value="PIGX"/>
</dbReference>
<evidence type="ECO:0000256" key="10">
    <source>
        <dbReference type="SAM" id="Phobius"/>
    </source>
</evidence>
<dbReference type="Proteomes" id="UP000436088">
    <property type="component" value="Unassembled WGS sequence"/>
</dbReference>
<gene>
    <name evidence="11" type="ORF">F3Y22_tig00110468pilonHSYRG00029</name>
</gene>
<evidence type="ECO:0000256" key="5">
    <source>
        <dbReference type="ARBA" id="ARBA00022692"/>
    </source>
</evidence>
<keyword evidence="5 10" id="KW-0812">Transmembrane</keyword>
<comment type="subcellular location">
    <subcellularLocation>
        <location evidence="1">Endoplasmic reticulum membrane</location>
        <topology evidence="1">Single-pass membrane protein</topology>
    </subcellularLocation>
</comment>
<keyword evidence="4" id="KW-0337">GPI-anchor biosynthesis</keyword>
<evidence type="ECO:0000256" key="1">
    <source>
        <dbReference type="ARBA" id="ARBA00004389"/>
    </source>
</evidence>
<accession>A0A6A3AHE0</accession>
<dbReference type="InterPro" id="IPR013233">
    <property type="entry name" value="PIG-X/PBN1"/>
</dbReference>
<comment type="pathway">
    <text evidence="2">Glycolipid biosynthesis; glycosylphosphatidylinositol-anchor biosynthesis.</text>
</comment>
<evidence type="ECO:0000256" key="4">
    <source>
        <dbReference type="ARBA" id="ARBA00022502"/>
    </source>
</evidence>
<keyword evidence="9" id="KW-0325">Glycoprotein</keyword>
<keyword evidence="8 10" id="KW-0472">Membrane</keyword>
<organism evidence="11 12">
    <name type="scientific">Hibiscus syriacus</name>
    <name type="common">Rose of Sharon</name>
    <dbReference type="NCBI Taxonomy" id="106335"/>
    <lineage>
        <taxon>Eukaryota</taxon>
        <taxon>Viridiplantae</taxon>
        <taxon>Streptophyta</taxon>
        <taxon>Embryophyta</taxon>
        <taxon>Tracheophyta</taxon>
        <taxon>Spermatophyta</taxon>
        <taxon>Magnoliopsida</taxon>
        <taxon>eudicotyledons</taxon>
        <taxon>Gunneridae</taxon>
        <taxon>Pentapetalae</taxon>
        <taxon>rosids</taxon>
        <taxon>malvids</taxon>
        <taxon>Malvales</taxon>
        <taxon>Malvaceae</taxon>
        <taxon>Malvoideae</taxon>
        <taxon>Hibiscus</taxon>
    </lineage>
</organism>
<dbReference type="UniPathway" id="UPA00196"/>
<comment type="caution">
    <text evidence="11">The sequence shown here is derived from an EMBL/GenBank/DDBJ whole genome shotgun (WGS) entry which is preliminary data.</text>
</comment>
<dbReference type="EMBL" id="VEPZ02000999">
    <property type="protein sequence ID" value="KAE8703526.1"/>
    <property type="molecule type" value="Genomic_DNA"/>
</dbReference>
<dbReference type="GO" id="GO:0005789">
    <property type="term" value="C:endoplasmic reticulum membrane"/>
    <property type="evidence" value="ECO:0007669"/>
    <property type="project" value="UniProtKB-SubCell"/>
</dbReference>
<dbReference type="PANTHER" id="PTHR28650">
    <property type="entry name" value="PHOSPHATIDYLINOSITOL-GLYCAN BIOSYNTHESIS CLASS X PROTEIN"/>
    <property type="match status" value="1"/>
</dbReference>
<keyword evidence="7 10" id="KW-1133">Transmembrane helix</keyword>
<sequence>MSTQQCKCNWLCLHRKLAILWFFFPGAIVSSSVFGILNFQVKTSGPSDLQNSDDGKYIMRSYFDNYENLDDSSFENFMAHELSSSLYRMTPENQNRGVRLSVRELSLVGDGSHRQLYFSIRLQTGEESIPELPSHICEVIVIQRLPLGVFADPFELQNLQKRMGFRNIAVFGDTNLELPSFQSNRSAVEVHIDAGSGILFMRNTGMEINILLPLHARYQSFRTEFNNYGTFDSLKWNGAGID</sequence>
<evidence type="ECO:0000256" key="6">
    <source>
        <dbReference type="ARBA" id="ARBA00022824"/>
    </source>
</evidence>
<proteinExistence type="inferred from homology"/>
<dbReference type="GO" id="GO:0006506">
    <property type="term" value="P:GPI anchor biosynthetic process"/>
    <property type="evidence" value="ECO:0007669"/>
    <property type="project" value="UniProtKB-UniPathway"/>
</dbReference>
<evidence type="ECO:0000256" key="2">
    <source>
        <dbReference type="ARBA" id="ARBA00004687"/>
    </source>
</evidence>
<keyword evidence="12" id="KW-1185">Reference proteome</keyword>
<keyword evidence="6" id="KW-0256">Endoplasmic reticulum</keyword>
<evidence type="ECO:0000256" key="7">
    <source>
        <dbReference type="ARBA" id="ARBA00022989"/>
    </source>
</evidence>
<name>A0A6A3AHE0_HIBSY</name>
<dbReference type="Pfam" id="PF08320">
    <property type="entry name" value="PIG-X"/>
    <property type="match status" value="1"/>
</dbReference>
<evidence type="ECO:0000313" key="12">
    <source>
        <dbReference type="Proteomes" id="UP000436088"/>
    </source>
</evidence>
<dbReference type="AlphaFoldDB" id="A0A6A3AHE0"/>
<dbReference type="PANTHER" id="PTHR28650:SF1">
    <property type="entry name" value="PHOSPHATIDYLINOSITOL-GLYCAN BIOSYNTHESIS CLASS X PROTEIN"/>
    <property type="match status" value="1"/>
</dbReference>
<reference evidence="11" key="1">
    <citation type="submission" date="2019-09" db="EMBL/GenBank/DDBJ databases">
        <title>Draft genome information of white flower Hibiscus syriacus.</title>
        <authorList>
            <person name="Kim Y.-M."/>
        </authorList>
    </citation>
    <scope>NUCLEOTIDE SEQUENCE [LARGE SCALE GENOMIC DNA]</scope>
    <source>
        <strain evidence="11">YM2019G1</strain>
    </source>
</reference>
<feature type="transmembrane region" description="Helical" evidence="10">
    <location>
        <begin position="17"/>
        <end position="37"/>
    </location>
</feature>
<evidence type="ECO:0000256" key="9">
    <source>
        <dbReference type="ARBA" id="ARBA00023180"/>
    </source>
</evidence>
<evidence type="ECO:0000256" key="8">
    <source>
        <dbReference type="ARBA" id="ARBA00023136"/>
    </source>
</evidence>
<comment type="similarity">
    <text evidence="3">Belongs to the PIGX family.</text>
</comment>
<evidence type="ECO:0000313" key="11">
    <source>
        <dbReference type="EMBL" id="KAE8703526.1"/>
    </source>
</evidence>
<evidence type="ECO:0000256" key="3">
    <source>
        <dbReference type="ARBA" id="ARBA00010345"/>
    </source>
</evidence>